<evidence type="ECO:0000313" key="2">
    <source>
        <dbReference type="EMBL" id="RUS68093.1"/>
    </source>
</evidence>
<evidence type="ECO:0000313" key="3">
    <source>
        <dbReference type="Proteomes" id="UP000286947"/>
    </source>
</evidence>
<evidence type="ECO:0000256" key="1">
    <source>
        <dbReference type="SAM" id="MobiDB-lite"/>
    </source>
</evidence>
<protein>
    <submittedName>
        <fullName evidence="2">Uncharacterized protein</fullName>
    </submittedName>
</protein>
<gene>
    <name evidence="2" type="ORF">CUZ56_00578</name>
</gene>
<accession>A0A433SH79</accession>
<reference evidence="2 3" key="1">
    <citation type="submission" date="2018-01" db="EMBL/GenBank/DDBJ databases">
        <title>Saezia sanguinis gen. nov., sp. nov., in the order Burkholderiales isolated from human blood.</title>
        <authorList>
            <person name="Medina-Pascual M.J."/>
            <person name="Valdezate S."/>
            <person name="Monzon S."/>
            <person name="Cuesta I."/>
            <person name="Carrasco G."/>
            <person name="Villalon P."/>
            <person name="Saez-Nieto J.A."/>
        </authorList>
    </citation>
    <scope>NUCLEOTIDE SEQUENCE [LARGE SCALE GENOMIC DNA]</scope>
    <source>
        <strain evidence="2 3">CNM695-12</strain>
    </source>
</reference>
<feature type="compositionally biased region" description="Polar residues" evidence="1">
    <location>
        <begin position="393"/>
        <end position="412"/>
    </location>
</feature>
<proteinExistence type="predicted"/>
<dbReference type="AlphaFoldDB" id="A0A433SH79"/>
<sequence length="1068" mass="120619">MKRNAPQRSQMAEQLQQLSQSPQAAGLIKQTSHSASPQKPYSARPSNNSDPRSPAKSSSQPWKEELPQTAALAIAANIAESRIKGIFQAHSNYDSKVINPLKQALQSPSPTNALLPYANELQTLWESIVLTLPNDRQIYKTDAVKQLLMAELLVQLNTLRNYYSHMSRMGDPFDLTAKPQFCHFLQKLYDEARTSLNAVPPAPLIEVKQAPNVSGSASSASTPPAATYRLQQPWGVVFLLSLLLPRSQTERLLQHIAQPPHALKRRTRRLFTYFSRRDGYSETQLDATGMLCRELIGYLTLPPVESAAGQEALADWRQQLAKLPAGEYPTTTPQFRSQDKIRAYLHTVLDALHLLTGLHFWGHYQRQQTDADGSTSLWVNEPGRSIAQANPDPEQQQQGIRSKNTRNDQYGRNTGLEPGRRFVYDMLDGNLRISLANPADAAAPRVEGVLRLRDFINLAYTVLTQSSSTATTQPSVQSTILQAMYDWLTRYQASLKPLQQGQTPSADHTELQKHYPAQIQHHITGTAPTLLQRLQARVQARLDRVRLLIARDREQPATATRGSATEYKHNLPRHEQVHEILHDFIACLNKEGRALVTRHEFVHLQKLLLQYKGITPTDFRYLKQLAQPSVGNSPQRPAQALSNKGEFWHYIHDKYPADLVTGNKTHPIWESCISTSTIDRRESVVSLGKLCADVLHRQQRQLIALQRELQRQTQPNEENETRLKQIAAELQLSLQESAQTASGKPAAGLQAALHNAQHYSVIPASFIQQALGQRTTQPQRIGNSTQETTYTNLAQTIREYPTSLTLLPDFYNPEKRHPKLAGKMAATQKLSALAPDEKKQWKHTVKTLNDWHTHDKLCLIMAERLAQQADITLPQGTAVNALSLATPEVELQGTDPCGQDKTLYLQLSDSHQSTRRWFTWSQQKLGRALALHHTNNDHIPSSRIPELIARYQGHYHHIVQAILTFEQQFYQQRPRQKKELEQQQLSKNENYVPFHLIANQAGLSQEHIKAINYLRNIALHDAMPGSLKGQQWEIALSQILPQHAEIKVDDIGKDQLNYLESFTVTPKP</sequence>
<name>A0A433SH79_9BURK</name>
<organism evidence="2 3">
    <name type="scientific">Saezia sanguinis</name>
    <dbReference type="NCBI Taxonomy" id="1965230"/>
    <lineage>
        <taxon>Bacteria</taxon>
        <taxon>Pseudomonadati</taxon>
        <taxon>Pseudomonadota</taxon>
        <taxon>Betaproteobacteria</taxon>
        <taxon>Burkholderiales</taxon>
        <taxon>Saeziaceae</taxon>
        <taxon>Saezia</taxon>
    </lineage>
</organism>
<dbReference type="RefSeq" id="WP_126977981.1">
    <property type="nucleotide sequence ID" value="NZ_PQSP01000001.1"/>
</dbReference>
<dbReference type="EMBL" id="PQSP01000001">
    <property type="protein sequence ID" value="RUS68093.1"/>
    <property type="molecule type" value="Genomic_DNA"/>
</dbReference>
<dbReference type="Proteomes" id="UP000286947">
    <property type="component" value="Unassembled WGS sequence"/>
</dbReference>
<feature type="compositionally biased region" description="Polar residues" evidence="1">
    <location>
        <begin position="29"/>
        <end position="61"/>
    </location>
</feature>
<feature type="region of interest" description="Disordered" evidence="1">
    <location>
        <begin position="384"/>
        <end position="417"/>
    </location>
</feature>
<feature type="region of interest" description="Disordered" evidence="1">
    <location>
        <begin position="1"/>
        <end position="64"/>
    </location>
</feature>
<keyword evidence="3" id="KW-1185">Reference proteome</keyword>
<feature type="compositionally biased region" description="Low complexity" evidence="1">
    <location>
        <begin position="14"/>
        <end position="25"/>
    </location>
</feature>
<comment type="caution">
    <text evidence="2">The sequence shown here is derived from an EMBL/GenBank/DDBJ whole genome shotgun (WGS) entry which is preliminary data.</text>
</comment>
<feature type="compositionally biased region" description="Polar residues" evidence="1">
    <location>
        <begin position="1"/>
        <end position="13"/>
    </location>
</feature>